<protein>
    <submittedName>
        <fullName evidence="1">Uncharacterized protein</fullName>
    </submittedName>
</protein>
<reference evidence="1" key="1">
    <citation type="submission" date="2019-03" db="EMBL/GenBank/DDBJ databases">
        <authorList>
            <person name="Mank J."/>
            <person name="Almeida P."/>
        </authorList>
    </citation>
    <scope>NUCLEOTIDE SEQUENCE</scope>
    <source>
        <strain evidence="1">78183</strain>
    </source>
</reference>
<gene>
    <name evidence="1" type="ORF">SVIM_LOCUS435728</name>
</gene>
<dbReference type="EMBL" id="CAADRP010002029">
    <property type="protein sequence ID" value="VFU59218.1"/>
    <property type="molecule type" value="Genomic_DNA"/>
</dbReference>
<dbReference type="AlphaFoldDB" id="A0A6N2NB87"/>
<proteinExistence type="predicted"/>
<accession>A0A6N2NB87</accession>
<name>A0A6N2NB87_SALVM</name>
<sequence>MGTMNLAERVILVAEGGETRRRARGLDAVEASERVRCRGGGEARERRSRSVLRLEGTIGTAIRDIHSEELKIRCMLLYRLETQESAIAKPCLYVLLPSVLPIFTKELFYSLMPPRPPATSFVATAVVDGLPPVTTSDHD</sequence>
<evidence type="ECO:0000313" key="1">
    <source>
        <dbReference type="EMBL" id="VFU59218.1"/>
    </source>
</evidence>
<organism evidence="1">
    <name type="scientific">Salix viminalis</name>
    <name type="common">Common osier</name>
    <name type="synonym">Basket willow</name>
    <dbReference type="NCBI Taxonomy" id="40686"/>
    <lineage>
        <taxon>Eukaryota</taxon>
        <taxon>Viridiplantae</taxon>
        <taxon>Streptophyta</taxon>
        <taxon>Embryophyta</taxon>
        <taxon>Tracheophyta</taxon>
        <taxon>Spermatophyta</taxon>
        <taxon>Magnoliopsida</taxon>
        <taxon>eudicotyledons</taxon>
        <taxon>Gunneridae</taxon>
        <taxon>Pentapetalae</taxon>
        <taxon>rosids</taxon>
        <taxon>fabids</taxon>
        <taxon>Malpighiales</taxon>
        <taxon>Salicaceae</taxon>
        <taxon>Saliceae</taxon>
        <taxon>Salix</taxon>
    </lineage>
</organism>